<comment type="subcellular location">
    <subcellularLocation>
        <location evidence="1">Cell membrane</location>
        <topology evidence="1">Multi-pass membrane protein</topology>
    </subcellularLocation>
</comment>
<dbReference type="InterPro" id="IPR018385">
    <property type="entry name" value="C4_dicarb_anaerob_car-like"/>
</dbReference>
<feature type="transmembrane region" description="Helical" evidence="6">
    <location>
        <begin position="271"/>
        <end position="292"/>
    </location>
</feature>
<evidence type="ECO:0000256" key="2">
    <source>
        <dbReference type="ARBA" id="ARBA00022475"/>
    </source>
</evidence>
<keyword evidence="4 6" id="KW-1133">Transmembrane helix</keyword>
<keyword evidence="3 6" id="KW-0812">Transmembrane</keyword>
<name>A0ABY4H9S9_9BACI</name>
<evidence type="ECO:0000256" key="3">
    <source>
        <dbReference type="ARBA" id="ARBA00022692"/>
    </source>
</evidence>
<dbReference type="PANTHER" id="PTHR43652">
    <property type="entry name" value="BASIC AMINO ACID ANTIPORTER YFCC-RELATED"/>
    <property type="match status" value="1"/>
</dbReference>
<organism evidence="7 8">
    <name type="scientific">Halobacillus amylolyticus</name>
    <dbReference type="NCBI Taxonomy" id="2932259"/>
    <lineage>
        <taxon>Bacteria</taxon>
        <taxon>Bacillati</taxon>
        <taxon>Bacillota</taxon>
        <taxon>Bacilli</taxon>
        <taxon>Bacillales</taxon>
        <taxon>Bacillaceae</taxon>
        <taxon>Halobacillus</taxon>
    </lineage>
</organism>
<keyword evidence="5 6" id="KW-0472">Membrane</keyword>
<reference evidence="7" key="1">
    <citation type="submission" date="2022-04" db="EMBL/GenBank/DDBJ databases">
        <title>Halobacillus sp. isolated from saltern.</title>
        <authorList>
            <person name="Won M."/>
            <person name="Lee C.-M."/>
            <person name="Woen H.-Y."/>
            <person name="Kwon S.-W."/>
        </authorList>
    </citation>
    <scope>NUCLEOTIDE SEQUENCE</scope>
    <source>
        <strain evidence="7">SSHM10-5</strain>
    </source>
</reference>
<feature type="transmembrane region" description="Helical" evidence="6">
    <location>
        <begin position="330"/>
        <end position="350"/>
    </location>
</feature>
<feature type="transmembrane region" description="Helical" evidence="6">
    <location>
        <begin position="28"/>
        <end position="46"/>
    </location>
</feature>
<gene>
    <name evidence="7" type="ORF">MUO15_17445</name>
</gene>
<evidence type="ECO:0000313" key="8">
    <source>
        <dbReference type="Proteomes" id="UP000830326"/>
    </source>
</evidence>
<feature type="transmembrane region" description="Helical" evidence="6">
    <location>
        <begin position="130"/>
        <end position="149"/>
    </location>
</feature>
<feature type="transmembrane region" description="Helical" evidence="6">
    <location>
        <begin position="180"/>
        <end position="199"/>
    </location>
</feature>
<feature type="transmembrane region" description="Helical" evidence="6">
    <location>
        <begin position="459"/>
        <end position="478"/>
    </location>
</feature>
<proteinExistence type="predicted"/>
<dbReference type="RefSeq" id="WP_245031310.1">
    <property type="nucleotide sequence ID" value="NZ_CP095075.1"/>
</dbReference>
<dbReference type="EMBL" id="CP095075">
    <property type="protein sequence ID" value="UOR11359.1"/>
    <property type="molecule type" value="Genomic_DNA"/>
</dbReference>
<feature type="transmembrane region" description="Helical" evidence="6">
    <location>
        <begin position="155"/>
        <end position="173"/>
    </location>
</feature>
<dbReference type="PANTHER" id="PTHR43652:SF6">
    <property type="entry name" value="ARGININE REPRESSOR"/>
    <property type="match status" value="1"/>
</dbReference>
<protein>
    <submittedName>
        <fullName evidence="7">YfcC family protein</fullName>
    </submittedName>
</protein>
<keyword evidence="8" id="KW-1185">Reference proteome</keyword>
<feature type="transmembrane region" description="Helical" evidence="6">
    <location>
        <begin position="94"/>
        <end position="118"/>
    </location>
</feature>
<dbReference type="Proteomes" id="UP000830326">
    <property type="component" value="Chromosome"/>
</dbReference>
<dbReference type="InterPro" id="IPR051679">
    <property type="entry name" value="DASS-Related_Transporters"/>
</dbReference>
<sequence length="481" mass="51720">MAIENNTSEMQNNELPKKGRKKFAMPDAYIIMLLIMLLAALATYILPSGVFDRVEQGDITVVVPDSFHTVDGNPTGVMDFFLSIQNGLVETAGIIFLVLIIGGTFAVIESTGAINASIMKAVNKTKNREHLLVIFVGILLAIGGLTGAISNAVIAFIPIGIVLAKALDLDAIAGVAIIKLTAYVGFNTSFMSPFTVLIAQDIAGLPLYSGIMFRSIMTVVIFAVTIAYILWYVKRVKNDPSKSLMGANRFPKGEENVGKDVQLDFTGKHKLILSFVVLAIVFYIVGALQFGWSLNHMAAIFLIITVGTGIIAKMSPNFVVKEFMGGAKNLVYGALIIGLARAIVLVMQNGMILDTIVHWLAVAMEPFSSVFGAIAMFIGNSLFALLVSSGSGNAVVMMPILTPLADLMEVPRQVAVTAYQLSDGFMNSITPASGVLLACLAIGGVPWTKWVRFMMPLIAMWYVLSMVFLAIGVMIGWGPNY</sequence>
<feature type="transmembrane region" description="Helical" evidence="6">
    <location>
        <begin position="425"/>
        <end position="447"/>
    </location>
</feature>
<evidence type="ECO:0000256" key="5">
    <source>
        <dbReference type="ARBA" id="ARBA00023136"/>
    </source>
</evidence>
<feature type="transmembrane region" description="Helical" evidence="6">
    <location>
        <begin position="298"/>
        <end position="318"/>
    </location>
</feature>
<feature type="transmembrane region" description="Helical" evidence="6">
    <location>
        <begin position="211"/>
        <end position="233"/>
    </location>
</feature>
<evidence type="ECO:0000256" key="1">
    <source>
        <dbReference type="ARBA" id="ARBA00004651"/>
    </source>
</evidence>
<dbReference type="Pfam" id="PF03606">
    <property type="entry name" value="DcuC"/>
    <property type="match status" value="1"/>
</dbReference>
<keyword evidence="2" id="KW-1003">Cell membrane</keyword>
<evidence type="ECO:0000256" key="6">
    <source>
        <dbReference type="SAM" id="Phobius"/>
    </source>
</evidence>
<evidence type="ECO:0000313" key="7">
    <source>
        <dbReference type="EMBL" id="UOR11359.1"/>
    </source>
</evidence>
<evidence type="ECO:0000256" key="4">
    <source>
        <dbReference type="ARBA" id="ARBA00022989"/>
    </source>
</evidence>
<accession>A0ABY4H9S9</accession>